<feature type="transmembrane region" description="Helical" evidence="2">
    <location>
        <begin position="55"/>
        <end position="77"/>
    </location>
</feature>
<reference evidence="4" key="1">
    <citation type="submission" date="2010-08" db="EMBL/GenBank/DDBJ databases">
        <authorList>
            <consortium name="Caenorhabditis japonica Sequencing Consortium"/>
            <person name="Wilson R.K."/>
        </authorList>
    </citation>
    <scope>NUCLEOTIDE SEQUENCE [LARGE SCALE GENOMIC DNA]</scope>
    <source>
        <strain evidence="4">DF5081</strain>
    </source>
</reference>
<feature type="compositionally biased region" description="Low complexity" evidence="1">
    <location>
        <begin position="176"/>
        <end position="192"/>
    </location>
</feature>
<dbReference type="EnsemblMetazoa" id="CJA12245b.1">
    <property type="protein sequence ID" value="CJA12245b.1"/>
    <property type="gene ID" value="WBGene00131449"/>
</dbReference>
<accession>A0A8R1DU22</accession>
<feature type="compositionally biased region" description="Basic and acidic residues" evidence="1">
    <location>
        <begin position="214"/>
        <end position="226"/>
    </location>
</feature>
<keyword evidence="2" id="KW-1133">Transmembrane helix</keyword>
<proteinExistence type="predicted"/>
<organism evidence="3 4">
    <name type="scientific">Caenorhabditis japonica</name>
    <dbReference type="NCBI Taxonomy" id="281687"/>
    <lineage>
        <taxon>Eukaryota</taxon>
        <taxon>Metazoa</taxon>
        <taxon>Ecdysozoa</taxon>
        <taxon>Nematoda</taxon>
        <taxon>Chromadorea</taxon>
        <taxon>Rhabditida</taxon>
        <taxon>Rhabditina</taxon>
        <taxon>Rhabditomorpha</taxon>
        <taxon>Rhabditoidea</taxon>
        <taxon>Rhabditidae</taxon>
        <taxon>Peloderinae</taxon>
        <taxon>Caenorhabditis</taxon>
    </lineage>
</organism>
<feature type="region of interest" description="Disordered" evidence="1">
    <location>
        <begin position="1"/>
        <end position="46"/>
    </location>
</feature>
<dbReference type="Proteomes" id="UP000005237">
    <property type="component" value="Unassembled WGS sequence"/>
</dbReference>
<sequence>MSTPRNFTEDVEQNGVRLTQSKSESRYRNNVRGKHDTSSRKRSCDGQGYPNTAYFLPWIISLVLIVLITCAVIYVIIDHVVANGGESADKNEVNSVCIEVVSYREHVANIQRAPEVSGKALVPPTPRPQNSSEKSQKGTPLKLEPTTPKKTESSSRESDVKCEKKPVKNSSKSDKPAPSAVSTSTSTSNANSCPKPLLTTKIIEKPPENCSLSSEKEKGKPAEKAKSQTVEGQSGSAEIEVSTPPFPPEATLPPKPSKLSAATPSNSSNMASEMSLAVPVSSQRSEASQFNLIEAGRTPPNDENAAAEMFVSAKSLSGETMPTTTAATLVPLGTDQSETSVSMRTPTFCKK</sequence>
<feature type="compositionally biased region" description="Pro residues" evidence="1">
    <location>
        <begin position="244"/>
        <end position="256"/>
    </location>
</feature>
<feature type="compositionally biased region" description="Basic and acidic residues" evidence="1">
    <location>
        <begin position="147"/>
        <end position="175"/>
    </location>
</feature>
<feature type="region of interest" description="Disordered" evidence="1">
    <location>
        <begin position="328"/>
        <end position="351"/>
    </location>
</feature>
<name>A0A8R1DU22_CAEJA</name>
<evidence type="ECO:0000256" key="2">
    <source>
        <dbReference type="SAM" id="Phobius"/>
    </source>
</evidence>
<evidence type="ECO:0000313" key="3">
    <source>
        <dbReference type="EnsemblMetazoa" id="CJA12245b.1"/>
    </source>
</evidence>
<keyword evidence="2" id="KW-0472">Membrane</keyword>
<feature type="compositionally biased region" description="Polar residues" evidence="1">
    <location>
        <begin position="260"/>
        <end position="272"/>
    </location>
</feature>
<reference evidence="3" key="2">
    <citation type="submission" date="2022-06" db="UniProtKB">
        <authorList>
            <consortium name="EnsemblMetazoa"/>
        </authorList>
    </citation>
    <scope>IDENTIFICATION</scope>
    <source>
        <strain evidence="3">DF5081</strain>
    </source>
</reference>
<keyword evidence="4" id="KW-1185">Reference proteome</keyword>
<keyword evidence="2" id="KW-0812">Transmembrane</keyword>
<feature type="region of interest" description="Disordered" evidence="1">
    <location>
        <begin position="114"/>
        <end position="282"/>
    </location>
</feature>
<evidence type="ECO:0000313" key="4">
    <source>
        <dbReference type="Proteomes" id="UP000005237"/>
    </source>
</evidence>
<feature type="compositionally biased region" description="Polar residues" evidence="1">
    <location>
        <begin position="334"/>
        <end position="345"/>
    </location>
</feature>
<protein>
    <submittedName>
        <fullName evidence="3">Uncharacterized protein</fullName>
    </submittedName>
</protein>
<dbReference type="AlphaFoldDB" id="A0A8R1DU22"/>
<feature type="compositionally biased region" description="Basic and acidic residues" evidence="1">
    <location>
        <begin position="23"/>
        <end position="44"/>
    </location>
</feature>
<evidence type="ECO:0000256" key="1">
    <source>
        <dbReference type="SAM" id="MobiDB-lite"/>
    </source>
</evidence>